<keyword evidence="3" id="KW-0325">Glycoprotein</keyword>
<evidence type="ECO:0000256" key="2">
    <source>
        <dbReference type="ARBA" id="ARBA00022679"/>
    </source>
</evidence>
<dbReference type="InterPro" id="IPR049625">
    <property type="entry name" value="Glyco_transf_61_cat"/>
</dbReference>
<evidence type="ECO:0000256" key="3">
    <source>
        <dbReference type="ARBA" id="ARBA00023180"/>
    </source>
</evidence>
<protein>
    <submittedName>
        <fullName evidence="5">Glycosyltransferase family 61 protein</fullName>
    </submittedName>
</protein>
<accession>A0A5B8CSN1</accession>
<sequence length="430" mass="48523">MNTIKFFADFYRRFLSQFLIFRLIKHLLLFLVKKNRKLRAMHSRSVLSGSYKWIALAETQGIIFRQCITAPEKIFLPSPSFTGFGAAEASMRTPTRDHTFPEIAIFSFDGATIVGGTDFVLQGNQMIHHDLYIPSEHQCPAENIGLIDRHKDNKTVDLWLTLAPSSLESGVSMISQCSGNYAHWLTETLPKLALLDSIALFDRTPLLIDDHLHPNIIQSLNLLNKKNRQVITVSKWAPVTVNQLIAISNPGYERYASNGLLSKEPEPYVNKFSAYALKLLRESIINALLELKNSGQSHSDLVYLARSHSSKNLRQIINATELEAFLDAQHVQRVESDHLTFIQQVQACMSAKLIVSPIGAALTNMIFAPTGCKIICLSPYYDDANYFYYANLAATLGHEIHFVLGQQAPTDKHPMHKDYSINVELLKPYF</sequence>
<dbReference type="Pfam" id="PF04577">
    <property type="entry name" value="Glyco_transf_61"/>
    <property type="match status" value="1"/>
</dbReference>
<evidence type="ECO:0000313" key="6">
    <source>
        <dbReference type="Proteomes" id="UP000311008"/>
    </source>
</evidence>
<reference evidence="6" key="1">
    <citation type="journal article" date="2019" name="ISME J.">
        <title>Evolution in action: habitat transition from sediment to the pelagial leads to genome streamlining in Methylophilaceae.</title>
        <authorList>
            <person name="Salcher M."/>
            <person name="Schaefle D."/>
            <person name="Kaspar M."/>
            <person name="Neuenschwander S.M."/>
            <person name="Ghai R."/>
        </authorList>
    </citation>
    <scope>NUCLEOTIDE SEQUENCE [LARGE SCALE GENOMIC DNA]</scope>
    <source>
        <strain evidence="6">MMS-M-51</strain>
    </source>
</reference>
<evidence type="ECO:0000256" key="1">
    <source>
        <dbReference type="ARBA" id="ARBA00022676"/>
    </source>
</evidence>
<proteinExistence type="predicted"/>
<dbReference type="InterPro" id="IPR007657">
    <property type="entry name" value="Glycosyltransferase_61"/>
</dbReference>
<evidence type="ECO:0000259" key="4">
    <source>
        <dbReference type="Pfam" id="PF04577"/>
    </source>
</evidence>
<dbReference type="RefSeq" id="WP_140003630.1">
    <property type="nucleotide sequence ID" value="NZ_CP040946.1"/>
</dbReference>
<dbReference type="GO" id="GO:0016757">
    <property type="term" value="F:glycosyltransferase activity"/>
    <property type="evidence" value="ECO:0007669"/>
    <property type="project" value="UniProtKB-KW"/>
</dbReference>
<feature type="domain" description="Glycosyltransferase 61 catalytic" evidence="4">
    <location>
        <begin position="181"/>
        <end position="375"/>
    </location>
</feature>
<name>A0A5B8CSN1_9PROT</name>
<dbReference type="AlphaFoldDB" id="A0A5B8CSN1"/>
<dbReference type="OrthoDB" id="8536760at2"/>
<organism evidence="5 6">
    <name type="scientific">Methylophilus medardicus</name>
    <dbReference type="NCBI Taxonomy" id="2588534"/>
    <lineage>
        <taxon>Bacteria</taxon>
        <taxon>Pseudomonadati</taxon>
        <taxon>Pseudomonadota</taxon>
        <taxon>Betaproteobacteria</taxon>
        <taxon>Nitrosomonadales</taxon>
        <taxon>Methylophilaceae</taxon>
        <taxon>Methylophilus</taxon>
    </lineage>
</organism>
<keyword evidence="1" id="KW-0328">Glycosyltransferase</keyword>
<evidence type="ECO:0000313" key="5">
    <source>
        <dbReference type="EMBL" id="QDC44298.1"/>
    </source>
</evidence>
<dbReference type="EMBL" id="CP040946">
    <property type="protein sequence ID" value="QDC44298.1"/>
    <property type="molecule type" value="Genomic_DNA"/>
</dbReference>
<dbReference type="Proteomes" id="UP000311008">
    <property type="component" value="Chromosome"/>
</dbReference>
<keyword evidence="6" id="KW-1185">Reference proteome</keyword>
<gene>
    <name evidence="5" type="ORF">FIU01_07030</name>
</gene>
<dbReference type="PANTHER" id="PTHR20961">
    <property type="entry name" value="GLYCOSYLTRANSFERASE"/>
    <property type="match status" value="1"/>
</dbReference>
<dbReference type="PANTHER" id="PTHR20961:SF124">
    <property type="entry name" value="GLYCOSYLTRANSFERASE"/>
    <property type="match status" value="1"/>
</dbReference>
<dbReference type="KEGG" id="mmec:FIU01_07030"/>
<keyword evidence="2 5" id="KW-0808">Transferase</keyword>